<organism evidence="1 2">
    <name type="scientific">Blastomyces parvus</name>
    <dbReference type="NCBI Taxonomy" id="2060905"/>
    <lineage>
        <taxon>Eukaryota</taxon>
        <taxon>Fungi</taxon>
        <taxon>Dikarya</taxon>
        <taxon>Ascomycota</taxon>
        <taxon>Pezizomycotina</taxon>
        <taxon>Eurotiomycetes</taxon>
        <taxon>Eurotiomycetidae</taxon>
        <taxon>Onygenales</taxon>
        <taxon>Ajellomycetaceae</taxon>
        <taxon>Blastomyces</taxon>
    </lineage>
</organism>
<accession>A0A2B7X860</accession>
<sequence length="424" mass="45893">MSAPTIQILCKQDFTQQHIVSLPDAEPLPPLSPSSVRVKTSVFSLTANNVSYAKAGHLFGWWDVHPLPPSVPEQFKDAEKYGRISAWGYGVVKESNRDDLPIGSLVFGYLPIGTLPVDLELSPSTTVLGQFHESSEARAKQFPVYNEYLTLSPSQASLLSDESQAWDSLLRIPFAVSHNLNRYVFAWDEASLAPPATFGFNPLPPWTMEHADMNDAVVILLAASGKNAVTFARQLKFARPAGSRPRKVIAVTSQTSKAFVEATGFYDLVCLYGDIGPEAAAPDAITGSLDKNTKVIVCEFGGRGSCFIDLVTALKPLAKTVLPIGIGSEPTVSTQEQVVERMSRNIAIGMVQVNASDVFEEASKKVGKKEFEGEFSDAWAEFLDAGGVPGLKMEVGEGMDAVGKGWDKICSGELRPETGFVFKV</sequence>
<dbReference type="Pfam" id="PF11017">
    <property type="entry name" value="DUF2855"/>
    <property type="match status" value="1"/>
</dbReference>
<evidence type="ECO:0000313" key="2">
    <source>
        <dbReference type="Proteomes" id="UP000224080"/>
    </source>
</evidence>
<keyword evidence="2" id="KW-1185">Reference proteome</keyword>
<dbReference type="AlphaFoldDB" id="A0A2B7X860"/>
<reference evidence="1 2" key="1">
    <citation type="submission" date="2017-10" db="EMBL/GenBank/DDBJ databases">
        <title>Comparative genomics in systemic dimorphic fungi from Ajellomycetaceae.</title>
        <authorList>
            <person name="Munoz J.F."/>
            <person name="Mcewen J.G."/>
            <person name="Clay O.K."/>
            <person name="Cuomo C.A."/>
        </authorList>
    </citation>
    <scope>NUCLEOTIDE SEQUENCE [LARGE SCALE GENOMIC DNA]</scope>
    <source>
        <strain evidence="1 2">UAMH130</strain>
    </source>
</reference>
<dbReference type="OrthoDB" id="192702at2759"/>
<evidence type="ECO:0008006" key="3">
    <source>
        <dbReference type="Google" id="ProtNLM"/>
    </source>
</evidence>
<comment type="caution">
    <text evidence="1">The sequence shown here is derived from an EMBL/GenBank/DDBJ whole genome shotgun (WGS) entry which is preliminary data.</text>
</comment>
<protein>
    <recommendedName>
        <fullName evidence="3">Enoyl reductase (ER) domain-containing protein</fullName>
    </recommendedName>
</protein>
<dbReference type="STRING" id="2060905.A0A2B7X860"/>
<dbReference type="EMBL" id="PDNC01000034">
    <property type="protein sequence ID" value="PGH04922.1"/>
    <property type="molecule type" value="Genomic_DNA"/>
</dbReference>
<proteinExistence type="predicted"/>
<gene>
    <name evidence="1" type="ORF">GX51_03218</name>
</gene>
<dbReference type="Proteomes" id="UP000224080">
    <property type="component" value="Unassembled WGS sequence"/>
</dbReference>
<dbReference type="InterPro" id="IPR021276">
    <property type="entry name" value="DUF2855"/>
</dbReference>
<evidence type="ECO:0000313" key="1">
    <source>
        <dbReference type="EMBL" id="PGH04922.1"/>
    </source>
</evidence>
<name>A0A2B7X860_9EURO</name>